<dbReference type="AlphaFoldDB" id="V4HD62"/>
<evidence type="ECO:0000313" key="1">
    <source>
        <dbReference type="EMBL" id="ESP88655.1"/>
    </source>
</evidence>
<sequence>MSRSRPRPDSVAFSDLARAAYCPRQLYYARREDDRDPPPAARERVDLAYRYPDLRAMDDAALESAPVDRPPTEYRAALARVADRDDYDRLTDPAGTRVFLAGKDAHGLAYKLLEPDGDGTDGEPPVPTIVTPGAPPESGVWEPQAVRAVAAAKALAWERDREVPRALVEYPAHGVVRSVRVGVRKTAAYRRALRAARGIDGPPPRLRGGARSNCERCAYADECGVRTRSLRSLLGL</sequence>
<name>V4HD62_9EURY</name>
<proteinExistence type="predicted"/>
<comment type="caution">
    <text evidence="1">The sequence shown here is derived from an EMBL/GenBank/DDBJ whole genome shotgun (WGS) entry which is preliminary data.</text>
</comment>
<evidence type="ECO:0008006" key="3">
    <source>
        <dbReference type="Google" id="ProtNLM"/>
    </source>
</evidence>
<dbReference type="EMBL" id="ASGZ01000027">
    <property type="protein sequence ID" value="ESP88655.1"/>
    <property type="molecule type" value="Genomic_DNA"/>
</dbReference>
<dbReference type="OrthoDB" id="26676at2157"/>
<protein>
    <recommendedName>
        <fullName evidence="3">CRISPR-associated exonuclease Cas4</fullName>
    </recommendedName>
</protein>
<keyword evidence="2" id="KW-1185">Reference proteome</keyword>
<evidence type="ECO:0000313" key="2">
    <source>
        <dbReference type="Proteomes" id="UP000017840"/>
    </source>
</evidence>
<dbReference type="Proteomes" id="UP000017840">
    <property type="component" value="Unassembled WGS sequence"/>
</dbReference>
<dbReference type="RefSeq" id="WP_023394199.1">
    <property type="nucleotide sequence ID" value="NZ_ASGZ01000027.1"/>
</dbReference>
<dbReference type="eggNOG" id="arCOG00800">
    <property type="taxonomic scope" value="Archaea"/>
</dbReference>
<reference evidence="1 2" key="1">
    <citation type="journal article" date="2013" name="Genome Announc.">
        <title>Draft Genome Sequence of 'Candidatus Halobonum tyrrellensis' Strain G22, Isolated from the Hypersaline Waters of Lake Tyrrell, Australia.</title>
        <authorList>
            <person name="Ugalde J.A."/>
            <person name="Narasingarao P."/>
            <person name="Kuo S."/>
            <person name="Podell S."/>
            <person name="Allen E.E."/>
        </authorList>
    </citation>
    <scope>NUCLEOTIDE SEQUENCE [LARGE SCALE GENOMIC DNA]</scope>
    <source>
        <strain evidence="1 2">G22</strain>
    </source>
</reference>
<dbReference type="PATRIC" id="fig|1324957.4.peg.1636"/>
<gene>
    <name evidence="1" type="ORF">K933_08068</name>
</gene>
<organism evidence="1 2">
    <name type="scientific">Candidatus Halobonum tyrrellensis G22</name>
    <dbReference type="NCBI Taxonomy" id="1324957"/>
    <lineage>
        <taxon>Archaea</taxon>
        <taxon>Methanobacteriati</taxon>
        <taxon>Methanobacteriota</taxon>
        <taxon>Stenosarchaea group</taxon>
        <taxon>Halobacteria</taxon>
        <taxon>Halobacteriales</taxon>
        <taxon>Haloferacaceae</taxon>
        <taxon>Candidatus Halobonum</taxon>
    </lineage>
</organism>
<accession>V4HD62</accession>